<reference evidence="1 2" key="1">
    <citation type="journal article" date="2018" name="Biotechnol. Biofuels">
        <title>Integrative visual omics of the white-rot fungus Polyporus brumalis exposes the biotechnological potential of its oxidative enzymes for delignifying raw plant biomass.</title>
        <authorList>
            <person name="Miyauchi S."/>
            <person name="Rancon A."/>
            <person name="Drula E."/>
            <person name="Hage H."/>
            <person name="Chaduli D."/>
            <person name="Favel A."/>
            <person name="Grisel S."/>
            <person name="Henrissat B."/>
            <person name="Herpoel-Gimbert I."/>
            <person name="Ruiz-Duenas F.J."/>
            <person name="Chevret D."/>
            <person name="Hainaut M."/>
            <person name="Lin J."/>
            <person name="Wang M."/>
            <person name="Pangilinan J."/>
            <person name="Lipzen A."/>
            <person name="Lesage-Meessen L."/>
            <person name="Navarro D."/>
            <person name="Riley R."/>
            <person name="Grigoriev I.V."/>
            <person name="Zhou S."/>
            <person name="Raouche S."/>
            <person name="Rosso M.N."/>
        </authorList>
    </citation>
    <scope>NUCLEOTIDE SEQUENCE [LARGE SCALE GENOMIC DNA]</scope>
    <source>
        <strain evidence="1 2">BRFM 1820</strain>
    </source>
</reference>
<organism evidence="1 2">
    <name type="scientific">Lentinus brumalis</name>
    <dbReference type="NCBI Taxonomy" id="2498619"/>
    <lineage>
        <taxon>Eukaryota</taxon>
        <taxon>Fungi</taxon>
        <taxon>Dikarya</taxon>
        <taxon>Basidiomycota</taxon>
        <taxon>Agaricomycotina</taxon>
        <taxon>Agaricomycetes</taxon>
        <taxon>Polyporales</taxon>
        <taxon>Polyporaceae</taxon>
        <taxon>Lentinus</taxon>
    </lineage>
</organism>
<sequence length="184" mass="20329">SLGSCWPTHRALSRPRYISGANAPSVCTSSSLAHSPARPPLRLDSWLRRTAGRHARPPGYLHLRRGRAGRVPGFGEPGVLRHEGLRRAAAAYGRTAPREPRRALGALCPRQRHVHHEADHGRERAFENLVAGLRGLDGRYSRRPHQFDGDSGCGRLQTFPHGLGSLQADWRDSGLEYPGQALYD</sequence>
<evidence type="ECO:0000313" key="2">
    <source>
        <dbReference type="Proteomes" id="UP000256964"/>
    </source>
</evidence>
<protein>
    <submittedName>
        <fullName evidence="1">Uncharacterized protein</fullName>
    </submittedName>
</protein>
<gene>
    <name evidence="1" type="ORF">OH76DRAFT_1560378</name>
</gene>
<evidence type="ECO:0000313" key="1">
    <source>
        <dbReference type="EMBL" id="RDX43322.1"/>
    </source>
</evidence>
<name>A0A371CSQ8_9APHY</name>
<feature type="non-terminal residue" evidence="1">
    <location>
        <position position="184"/>
    </location>
</feature>
<proteinExistence type="predicted"/>
<keyword evidence="2" id="KW-1185">Reference proteome</keyword>
<accession>A0A371CSQ8</accession>
<dbReference type="Proteomes" id="UP000256964">
    <property type="component" value="Unassembled WGS sequence"/>
</dbReference>
<dbReference type="EMBL" id="KZ857466">
    <property type="protein sequence ID" value="RDX43322.1"/>
    <property type="molecule type" value="Genomic_DNA"/>
</dbReference>
<dbReference type="AlphaFoldDB" id="A0A371CSQ8"/>